<keyword evidence="4" id="KW-0808">Transferase</keyword>
<evidence type="ECO:0000256" key="4">
    <source>
        <dbReference type="ARBA" id="ARBA00022679"/>
    </source>
</evidence>
<organism evidence="12 13">
    <name type="scientific">Meganyctiphanes norvegica</name>
    <name type="common">Northern krill</name>
    <name type="synonym">Thysanopoda norvegica</name>
    <dbReference type="NCBI Taxonomy" id="48144"/>
    <lineage>
        <taxon>Eukaryota</taxon>
        <taxon>Metazoa</taxon>
        <taxon>Ecdysozoa</taxon>
        <taxon>Arthropoda</taxon>
        <taxon>Crustacea</taxon>
        <taxon>Multicrustacea</taxon>
        <taxon>Malacostraca</taxon>
        <taxon>Eumalacostraca</taxon>
        <taxon>Eucarida</taxon>
        <taxon>Euphausiacea</taxon>
        <taxon>Euphausiidae</taxon>
        <taxon>Meganyctiphanes</taxon>
    </lineage>
</organism>
<accession>A0AAV2PKN3</accession>
<dbReference type="Proteomes" id="UP001497623">
    <property type="component" value="Unassembled WGS sequence"/>
</dbReference>
<comment type="similarity">
    <text evidence="2 11">Belongs to the glycosyltransferase 31 family.</text>
</comment>
<dbReference type="PANTHER" id="PTHR11214:SF378">
    <property type="entry name" value="BETA-1,3-GALACTOSYLTRANSFERASE 4"/>
    <property type="match status" value="1"/>
</dbReference>
<keyword evidence="6" id="KW-0735">Signal-anchor</keyword>
<dbReference type="Pfam" id="PF01762">
    <property type="entry name" value="Galactosyl_T"/>
    <property type="match status" value="1"/>
</dbReference>
<evidence type="ECO:0000256" key="5">
    <source>
        <dbReference type="ARBA" id="ARBA00022692"/>
    </source>
</evidence>
<keyword evidence="10" id="KW-0325">Glycoprotein</keyword>
<keyword evidence="8 11" id="KW-0333">Golgi apparatus</keyword>
<proteinExistence type="inferred from homology"/>
<dbReference type="EMBL" id="CAXKWB010000357">
    <property type="protein sequence ID" value="CAL4060414.1"/>
    <property type="molecule type" value="Genomic_DNA"/>
</dbReference>
<comment type="caution">
    <text evidence="12">The sequence shown here is derived from an EMBL/GenBank/DDBJ whole genome shotgun (WGS) entry which is preliminary data.</text>
</comment>
<protein>
    <recommendedName>
        <fullName evidence="11">Hexosyltransferase</fullName>
        <ecNumber evidence="11">2.4.1.-</ecNumber>
    </recommendedName>
</protein>
<dbReference type="EC" id="2.4.1.-" evidence="11"/>
<evidence type="ECO:0000313" key="13">
    <source>
        <dbReference type="Proteomes" id="UP001497623"/>
    </source>
</evidence>
<evidence type="ECO:0000256" key="11">
    <source>
        <dbReference type="RuleBase" id="RU363063"/>
    </source>
</evidence>
<dbReference type="FunFam" id="3.90.550.50:FF:000001">
    <property type="entry name" value="Hexosyltransferase"/>
    <property type="match status" value="1"/>
</dbReference>
<dbReference type="InterPro" id="IPR002659">
    <property type="entry name" value="Glyco_trans_31"/>
</dbReference>
<comment type="subcellular location">
    <subcellularLocation>
        <location evidence="1 11">Golgi apparatus membrane</location>
        <topology evidence="1 11">Single-pass type II membrane protein</topology>
    </subcellularLocation>
</comment>
<sequence length="405" mass="46730">MLWVRNLSIHCGHCKSSLASSALKILGRSFKWTLYFIAFISMALFIEQSNYKISSSPKWNYVSNFSINLFENTIRNISRASHTNSIIYDPETVSKSTEKISNKLGRFMTSQAGTNASSFKNPWPLQVQWVMPPPDPCTSGTPFIISIIITGVKNREKRDRIRRTWGNQGLYNVTHIRVVFVLGQTLDNTTKEQLIQEQIQYNDILQYSAIDSYRNLTYKTLAGLRWVDDYCPDAPWVAKIDDDIQVNPFNLQKYLSKRLNEEATQISLPGGIPRLIHGRLMTTLRPWRQGKYVVSREEFPPDHYPPLTLGPAYILRNTAVGPLLTHSLNITMLWLEDVYLTGIVAKAAGIGHISNEKYWAKGSPRQHEYSDTYFRHSWGDETKLREDIWETILKKKNIKHLIKFR</sequence>
<evidence type="ECO:0000313" key="12">
    <source>
        <dbReference type="EMBL" id="CAL4060414.1"/>
    </source>
</evidence>
<keyword evidence="13" id="KW-1185">Reference proteome</keyword>
<reference evidence="12 13" key="1">
    <citation type="submission" date="2024-05" db="EMBL/GenBank/DDBJ databases">
        <authorList>
            <person name="Wallberg A."/>
        </authorList>
    </citation>
    <scope>NUCLEOTIDE SEQUENCE [LARGE SCALE GENOMIC DNA]</scope>
</reference>
<keyword evidence="9" id="KW-0472">Membrane</keyword>
<evidence type="ECO:0000256" key="7">
    <source>
        <dbReference type="ARBA" id="ARBA00022989"/>
    </source>
</evidence>
<evidence type="ECO:0000256" key="2">
    <source>
        <dbReference type="ARBA" id="ARBA00008661"/>
    </source>
</evidence>
<evidence type="ECO:0000256" key="10">
    <source>
        <dbReference type="ARBA" id="ARBA00023180"/>
    </source>
</evidence>
<keyword evidence="3 11" id="KW-0328">Glycosyltransferase</keyword>
<evidence type="ECO:0000256" key="1">
    <source>
        <dbReference type="ARBA" id="ARBA00004323"/>
    </source>
</evidence>
<dbReference type="GO" id="GO:0000139">
    <property type="term" value="C:Golgi membrane"/>
    <property type="evidence" value="ECO:0007669"/>
    <property type="project" value="UniProtKB-SubCell"/>
</dbReference>
<gene>
    <name evidence="12" type="ORF">MNOR_LOCUS1342</name>
</gene>
<name>A0AAV2PKN3_MEGNR</name>
<dbReference type="GO" id="GO:0016758">
    <property type="term" value="F:hexosyltransferase activity"/>
    <property type="evidence" value="ECO:0007669"/>
    <property type="project" value="InterPro"/>
</dbReference>
<evidence type="ECO:0000256" key="9">
    <source>
        <dbReference type="ARBA" id="ARBA00023136"/>
    </source>
</evidence>
<dbReference type="AlphaFoldDB" id="A0AAV2PKN3"/>
<dbReference type="GO" id="GO:0006493">
    <property type="term" value="P:protein O-linked glycosylation"/>
    <property type="evidence" value="ECO:0007669"/>
    <property type="project" value="TreeGrafter"/>
</dbReference>
<evidence type="ECO:0000256" key="3">
    <source>
        <dbReference type="ARBA" id="ARBA00022676"/>
    </source>
</evidence>
<evidence type="ECO:0000256" key="6">
    <source>
        <dbReference type="ARBA" id="ARBA00022968"/>
    </source>
</evidence>
<keyword evidence="7" id="KW-1133">Transmembrane helix</keyword>
<dbReference type="PANTHER" id="PTHR11214">
    <property type="entry name" value="BETA-1,3-N-ACETYLGLUCOSAMINYLTRANSFERASE"/>
    <property type="match status" value="1"/>
</dbReference>
<keyword evidence="5" id="KW-0812">Transmembrane</keyword>
<evidence type="ECO:0000256" key="8">
    <source>
        <dbReference type="ARBA" id="ARBA00023034"/>
    </source>
</evidence>
<dbReference type="Gene3D" id="3.90.550.50">
    <property type="match status" value="1"/>
</dbReference>